<dbReference type="RefSeq" id="WP_074795153.1">
    <property type="nucleotide sequence ID" value="NZ_FOVJ01000001.1"/>
</dbReference>
<feature type="chain" id="PRO_5010209627" evidence="1">
    <location>
        <begin position="23"/>
        <end position="106"/>
    </location>
</feature>
<evidence type="ECO:0000256" key="1">
    <source>
        <dbReference type="SAM" id="SignalP"/>
    </source>
</evidence>
<gene>
    <name evidence="2" type="ORF">SAMN05216386_0994</name>
</gene>
<dbReference type="AlphaFoldDB" id="A0A1I4Z3I0"/>
<evidence type="ECO:0000313" key="3">
    <source>
        <dbReference type="Proteomes" id="UP000183107"/>
    </source>
</evidence>
<reference evidence="3" key="1">
    <citation type="submission" date="2016-10" db="EMBL/GenBank/DDBJ databases">
        <authorList>
            <person name="Varghese N."/>
        </authorList>
    </citation>
    <scope>NUCLEOTIDE SEQUENCE [LARGE SCALE GENOMIC DNA]</scope>
    <source>
        <strain evidence="3">Nsp8</strain>
    </source>
</reference>
<feature type="signal peptide" evidence="1">
    <location>
        <begin position="1"/>
        <end position="22"/>
    </location>
</feature>
<dbReference type="EMBL" id="FOVJ01000001">
    <property type="protein sequence ID" value="SFN44430.1"/>
    <property type="molecule type" value="Genomic_DNA"/>
</dbReference>
<dbReference type="Proteomes" id="UP000183107">
    <property type="component" value="Unassembled WGS sequence"/>
</dbReference>
<name>A0A1I4Z3I0_9PROT</name>
<evidence type="ECO:0000313" key="2">
    <source>
        <dbReference type="EMBL" id="SFN44430.1"/>
    </source>
</evidence>
<proteinExistence type="predicted"/>
<protein>
    <submittedName>
        <fullName evidence="2">Uncharacterized protein</fullName>
    </submittedName>
</protein>
<organism evidence="2 3">
    <name type="scientific">Nitrosospira briensis</name>
    <dbReference type="NCBI Taxonomy" id="35799"/>
    <lineage>
        <taxon>Bacteria</taxon>
        <taxon>Pseudomonadati</taxon>
        <taxon>Pseudomonadota</taxon>
        <taxon>Betaproteobacteria</taxon>
        <taxon>Nitrosomonadales</taxon>
        <taxon>Nitrosomonadaceae</taxon>
        <taxon>Nitrosospira</taxon>
    </lineage>
</organism>
<sequence length="106" mass="11178">MKIISLACSAFAFAAMASVAQAEPTTMKQPEPMRLAAPEMDNITAGSVTVTTYASGTGTESIYSRAADFSITPSDETSITVDCCGADTTYTNVVVIPRDPIIYQIN</sequence>
<accession>A0A1I4Z3I0</accession>
<keyword evidence="3" id="KW-1185">Reference proteome</keyword>
<keyword evidence="1" id="KW-0732">Signal</keyword>